<proteinExistence type="predicted"/>
<dbReference type="EMBL" id="JAULBC010000007">
    <property type="protein sequence ID" value="MEX6690007.1"/>
    <property type="molecule type" value="Genomic_DNA"/>
</dbReference>
<keyword evidence="2" id="KW-1185">Reference proteome</keyword>
<evidence type="ECO:0000313" key="1">
    <source>
        <dbReference type="EMBL" id="MEX6690007.1"/>
    </source>
</evidence>
<name>A0ABV3ZJH2_9BACT</name>
<gene>
    <name evidence="1" type="ORF">QTN47_21035</name>
</gene>
<organism evidence="1 2">
    <name type="scientific">Danxiaibacter flavus</name>
    <dbReference type="NCBI Taxonomy" id="3049108"/>
    <lineage>
        <taxon>Bacteria</taxon>
        <taxon>Pseudomonadati</taxon>
        <taxon>Bacteroidota</taxon>
        <taxon>Chitinophagia</taxon>
        <taxon>Chitinophagales</taxon>
        <taxon>Chitinophagaceae</taxon>
        <taxon>Danxiaibacter</taxon>
    </lineage>
</organism>
<comment type="caution">
    <text evidence="1">The sequence shown here is derived from an EMBL/GenBank/DDBJ whole genome shotgun (WGS) entry which is preliminary data.</text>
</comment>
<dbReference type="RefSeq" id="WP_369331414.1">
    <property type="nucleotide sequence ID" value="NZ_JAULBC010000007.1"/>
</dbReference>
<evidence type="ECO:0000313" key="2">
    <source>
        <dbReference type="Proteomes" id="UP001560573"/>
    </source>
</evidence>
<accession>A0ABV3ZJH2</accession>
<reference evidence="1 2" key="1">
    <citation type="submission" date="2023-07" db="EMBL/GenBank/DDBJ databases">
        <authorList>
            <person name="Lian W.-H."/>
        </authorList>
    </citation>
    <scope>NUCLEOTIDE SEQUENCE [LARGE SCALE GENOMIC DNA]</scope>
    <source>
        <strain evidence="1 2">SYSU DXS3180</strain>
    </source>
</reference>
<protein>
    <submittedName>
        <fullName evidence="1">Uncharacterized protein</fullName>
    </submittedName>
</protein>
<dbReference type="Proteomes" id="UP001560573">
    <property type="component" value="Unassembled WGS sequence"/>
</dbReference>
<sequence>MTDVIDKKASELSPNLLTTILQYARKAAEFPTLVRVEQHIHSLGRWFDASYVKIGEDSEANIAILFKDITQVKIYQKNQSFLSEITRDLVMLRNIRNGLDELAEKIAKHFDVPWCSFAEITDDRTTAVANYGWNADFVPSLKGIYDTEELWSREEAERMNNGQAFCCLRCF</sequence>